<evidence type="ECO:0000256" key="1">
    <source>
        <dbReference type="SAM" id="MobiDB-lite"/>
    </source>
</evidence>
<dbReference type="CDD" id="cd00257">
    <property type="entry name" value="beta-trefoil_FSCN-like"/>
    <property type="match status" value="1"/>
</dbReference>
<dbReference type="PROSITE" id="PS51257">
    <property type="entry name" value="PROKAR_LIPOPROTEIN"/>
    <property type="match status" value="1"/>
</dbReference>
<proteinExistence type="predicted"/>
<dbReference type="Pfam" id="PF00188">
    <property type="entry name" value="CAP"/>
    <property type="match status" value="1"/>
</dbReference>
<feature type="chain" id="PRO_5031027051" description="SCP domain-containing protein" evidence="2">
    <location>
        <begin position="22"/>
        <end position="534"/>
    </location>
</feature>
<dbReference type="AlphaFoldDB" id="A0A7S2K9M8"/>
<dbReference type="InterPro" id="IPR035940">
    <property type="entry name" value="CAP_sf"/>
</dbReference>
<feature type="signal peptide" evidence="2">
    <location>
        <begin position="1"/>
        <end position="21"/>
    </location>
</feature>
<accession>A0A7S2K9M8</accession>
<evidence type="ECO:0000313" key="4">
    <source>
        <dbReference type="EMBL" id="CAD9570460.1"/>
    </source>
</evidence>
<dbReference type="InterPro" id="IPR014044">
    <property type="entry name" value="CAP_dom"/>
</dbReference>
<feature type="domain" description="SCP" evidence="3">
    <location>
        <begin position="359"/>
        <end position="459"/>
    </location>
</feature>
<dbReference type="Gene3D" id="3.40.33.10">
    <property type="entry name" value="CAP"/>
    <property type="match status" value="1"/>
</dbReference>
<name>A0A7S2K9M8_9DINO</name>
<dbReference type="SUPFAM" id="SSF50405">
    <property type="entry name" value="Actin-crosslinking proteins"/>
    <property type="match status" value="1"/>
</dbReference>
<dbReference type="EMBL" id="HBGW01044395">
    <property type="protein sequence ID" value="CAD9570460.1"/>
    <property type="molecule type" value="Transcribed_RNA"/>
</dbReference>
<organism evidence="4">
    <name type="scientific">Zooxanthella nutricula</name>
    <dbReference type="NCBI Taxonomy" id="1333877"/>
    <lineage>
        <taxon>Eukaryota</taxon>
        <taxon>Sar</taxon>
        <taxon>Alveolata</taxon>
        <taxon>Dinophyceae</taxon>
        <taxon>Peridiniales</taxon>
        <taxon>Peridiniales incertae sedis</taxon>
        <taxon>Zooxanthella</taxon>
    </lineage>
</organism>
<dbReference type="CDD" id="cd05379">
    <property type="entry name" value="CAP_bacterial"/>
    <property type="match status" value="1"/>
</dbReference>
<feature type="region of interest" description="Disordered" evidence="1">
    <location>
        <begin position="509"/>
        <end position="534"/>
    </location>
</feature>
<keyword evidence="2" id="KW-0732">Signal</keyword>
<dbReference type="SUPFAM" id="SSF55797">
    <property type="entry name" value="PR-1-like"/>
    <property type="match status" value="1"/>
</dbReference>
<sequence>MRVAFATLAAALGLLAASADAGVCPAGVAGCGLAKDMLLLQTRSELADMERAAVEGTSGPLYSGDKVFLKVLKTGKRLTVQNSGKVHAHWTHTGKWQKLTVERAAGNGELRSGDEVYLQGWTGHYLTVEPSQERTVHAKEARKTTWQKFRIVRRGGGGLIMPGSTVYLWTHIRTYVDALHGVVRARKSFTGSHQMFVIELAEKGSRAPACVAPASLSLCIQCLHSGQCKSGTYCDPFMKKCVANSKQGCYKPLAECRPLCHDRMDPAKCTCRDARFPASWQLPTCQAGVTAPAPAPGEWRVPGNGGRRSGGPAPVPAISQPTGGQVSQQAWAYFKLLNDLRAAGFTCSSGKRFRPNPRRMRFDCKLWKASLLHSQDMAANGFFSHTSQDGRTPWDRARAQGTSAQGQNIAAGRSSPEGTLQQNQQFDGFCRTMMNPRFHVFAMGYAPGGAYNHYWTQMFRDRGNVDTSCYPRASMVQVAGREPEPEQAHATEDGETAYGEMAYGGMAYGEMGDDNVGDGEMEDGELAIGEPWTS</sequence>
<reference evidence="4" key="1">
    <citation type="submission" date="2021-01" db="EMBL/GenBank/DDBJ databases">
        <authorList>
            <person name="Corre E."/>
            <person name="Pelletier E."/>
            <person name="Niang G."/>
            <person name="Scheremetjew M."/>
            <person name="Finn R."/>
            <person name="Kale V."/>
            <person name="Holt S."/>
            <person name="Cochrane G."/>
            <person name="Meng A."/>
            <person name="Brown T."/>
            <person name="Cohen L."/>
        </authorList>
    </citation>
    <scope>NUCLEOTIDE SEQUENCE</scope>
    <source>
        <strain evidence="4">RCC3387</strain>
    </source>
</reference>
<evidence type="ECO:0000259" key="3">
    <source>
        <dbReference type="Pfam" id="PF00188"/>
    </source>
</evidence>
<dbReference type="PANTHER" id="PTHR31157">
    <property type="entry name" value="SCP DOMAIN-CONTAINING PROTEIN"/>
    <property type="match status" value="1"/>
</dbReference>
<dbReference type="Gene3D" id="2.80.10.50">
    <property type="match status" value="1"/>
</dbReference>
<feature type="compositionally biased region" description="Acidic residues" evidence="1">
    <location>
        <begin position="511"/>
        <end position="525"/>
    </location>
</feature>
<protein>
    <recommendedName>
        <fullName evidence="3">SCP domain-containing protein</fullName>
    </recommendedName>
</protein>
<evidence type="ECO:0000256" key="2">
    <source>
        <dbReference type="SAM" id="SignalP"/>
    </source>
</evidence>
<dbReference type="PANTHER" id="PTHR31157:SF1">
    <property type="entry name" value="SCP DOMAIN-CONTAINING PROTEIN"/>
    <property type="match status" value="1"/>
</dbReference>
<dbReference type="InterPro" id="IPR008999">
    <property type="entry name" value="Actin-crosslinking"/>
</dbReference>
<gene>
    <name evidence="4" type="ORF">BRAN1462_LOCUS28146</name>
</gene>